<proteinExistence type="predicted"/>
<accession>E4N497</accession>
<protein>
    <submittedName>
        <fullName evidence="1">Uncharacterized protein</fullName>
    </submittedName>
</protein>
<dbReference type="KEGG" id="ksk:KSE_01770"/>
<evidence type="ECO:0000313" key="1">
    <source>
        <dbReference type="EMBL" id="BAJ26028.1"/>
    </source>
</evidence>
<gene>
    <name evidence="1" type="ordered locus">KSE_01770</name>
</gene>
<name>E4N497_KITSK</name>
<dbReference type="EMBL" id="AP010968">
    <property type="protein sequence ID" value="BAJ26028.1"/>
    <property type="molecule type" value="Genomic_DNA"/>
</dbReference>
<reference evidence="1 2" key="1">
    <citation type="journal article" date="2010" name="DNA Res.">
        <title>Genome sequence of Kitasatospora setae NBRC 14216T: an evolutionary snapshot of the family Streptomycetaceae.</title>
        <authorList>
            <person name="Ichikawa N."/>
            <person name="Oguchi A."/>
            <person name="Ikeda H."/>
            <person name="Ishikawa J."/>
            <person name="Kitani S."/>
            <person name="Watanabe Y."/>
            <person name="Nakamura S."/>
            <person name="Katano Y."/>
            <person name="Kishi E."/>
            <person name="Sasagawa M."/>
            <person name="Ankai A."/>
            <person name="Fukui S."/>
            <person name="Hashimoto Y."/>
            <person name="Kamata S."/>
            <person name="Otoguro M."/>
            <person name="Tanikawa S."/>
            <person name="Nihira T."/>
            <person name="Horinouchi S."/>
            <person name="Ohnishi Y."/>
            <person name="Hayakawa M."/>
            <person name="Kuzuyama T."/>
            <person name="Arisawa A."/>
            <person name="Nomoto F."/>
            <person name="Miura H."/>
            <person name="Takahashi Y."/>
            <person name="Fujita N."/>
        </authorList>
    </citation>
    <scope>NUCLEOTIDE SEQUENCE [LARGE SCALE GENOMIC DNA]</scope>
    <source>
        <strain evidence="2">ATCC 33774 / DSM 43861 / JCM 3304 / KCC A-0304 / NBRC 14216 / KM-6054</strain>
    </source>
</reference>
<organism evidence="1 2">
    <name type="scientific">Kitasatospora setae (strain ATCC 33774 / DSM 43861 / JCM 3304 / KCC A-0304 / NBRC 14216 / KM-6054)</name>
    <name type="common">Streptomyces setae</name>
    <dbReference type="NCBI Taxonomy" id="452652"/>
    <lineage>
        <taxon>Bacteria</taxon>
        <taxon>Bacillati</taxon>
        <taxon>Actinomycetota</taxon>
        <taxon>Actinomycetes</taxon>
        <taxon>Kitasatosporales</taxon>
        <taxon>Streptomycetaceae</taxon>
        <taxon>Kitasatospora</taxon>
    </lineage>
</organism>
<keyword evidence="2" id="KW-1185">Reference proteome</keyword>
<dbReference type="eggNOG" id="ENOG50313G8">
    <property type="taxonomic scope" value="Bacteria"/>
</dbReference>
<dbReference type="HOGENOM" id="CLU_2105722_0_0_11"/>
<dbReference type="Proteomes" id="UP000007076">
    <property type="component" value="Chromosome"/>
</dbReference>
<sequence>MCDWSDLEECLLVNAVELSPLWALAPDCSRSDDEADWPPYVERLKPLIAAWVRAGRIALWRGPEWPAFEGGHRVSIEDVDAVLSDDEFWTYRESATVVVHLELLVETDRIRPPLG</sequence>
<evidence type="ECO:0000313" key="2">
    <source>
        <dbReference type="Proteomes" id="UP000007076"/>
    </source>
</evidence>
<dbReference type="AlphaFoldDB" id="E4N497"/>
<dbReference type="PATRIC" id="fig|452652.3.peg.169"/>
<dbReference type="RefSeq" id="WP_014133349.1">
    <property type="nucleotide sequence ID" value="NC_016109.1"/>
</dbReference>